<evidence type="ECO:0000313" key="2">
    <source>
        <dbReference type="Proteomes" id="UP000269665"/>
    </source>
</evidence>
<proteinExistence type="predicted"/>
<gene>
    <name evidence="1" type="ORF">C5E00_16375</name>
</gene>
<evidence type="ECO:0008006" key="3">
    <source>
        <dbReference type="Google" id="ProtNLM"/>
    </source>
</evidence>
<accession>A0A8B3G6F5</accession>
<dbReference type="KEGG" id="ppar:A8F97_19940"/>
<dbReference type="AlphaFoldDB" id="A0A8B3G6F5"/>
<evidence type="ECO:0000313" key="1">
    <source>
        <dbReference type="EMBL" id="RKO78243.1"/>
    </source>
</evidence>
<dbReference type="OrthoDB" id="6043530at2"/>
<protein>
    <recommendedName>
        <fullName evidence="3">YD repeat-containing protein</fullName>
    </recommendedName>
</protein>
<organism evidence="1 2">
    <name type="scientific">Pectobacterium parmentieri</name>
    <dbReference type="NCBI Taxonomy" id="1905730"/>
    <lineage>
        <taxon>Bacteria</taxon>
        <taxon>Pseudomonadati</taxon>
        <taxon>Pseudomonadota</taxon>
        <taxon>Gammaproteobacteria</taxon>
        <taxon>Enterobacterales</taxon>
        <taxon>Pectobacteriaceae</taxon>
        <taxon>Pectobacterium</taxon>
    </lineage>
</organism>
<dbReference type="EMBL" id="PSZG01000001">
    <property type="protein sequence ID" value="RKO78243.1"/>
    <property type="molecule type" value="Genomic_DNA"/>
</dbReference>
<sequence>MTRDAAIGSPVWHDSEQNLCEVSQIAPGLAETLKVQDAVVQSSAWYDAAGRVVARGHTQYQYDDCGRWL</sequence>
<dbReference type="Proteomes" id="UP000269665">
    <property type="component" value="Unassembled WGS sequence"/>
</dbReference>
<comment type="caution">
    <text evidence="1">The sequence shown here is derived from an EMBL/GenBank/DDBJ whole genome shotgun (WGS) entry which is preliminary data.</text>
</comment>
<reference evidence="1 2" key="1">
    <citation type="journal article" date="2018" name="BMC Genomics">
        <title>High genomic variability in the plant pathogenic bacterium Pectobacterium parmentieri deciphered from de novo assembled complete genomes.</title>
        <authorList>
            <person name="Zoledowska S."/>
            <person name="Motyka-Pomagruk A."/>
            <person name="Sledz W."/>
            <person name="Mengoni A."/>
            <person name="Lojkowska E."/>
        </authorList>
    </citation>
    <scope>NUCLEOTIDE SEQUENCE [LARGE SCALE GENOMIC DNA]</scope>
    <source>
        <strain evidence="1 2">IFB5626</strain>
    </source>
</reference>
<name>A0A8B3G6F5_PECPM</name>